<comment type="similarity">
    <text evidence="2">Belongs to the eukaryotic RPA49/POLR1E RNA polymerase subunit family.</text>
</comment>
<keyword evidence="5" id="KW-0539">Nucleus</keyword>
<evidence type="ECO:0000256" key="2">
    <source>
        <dbReference type="ARBA" id="ARBA00009430"/>
    </source>
</evidence>
<evidence type="ECO:0000313" key="7">
    <source>
        <dbReference type="Proteomes" id="UP000000707"/>
    </source>
</evidence>
<dbReference type="Pfam" id="PF06870">
    <property type="entry name" value="RNA_pol_I_A49"/>
    <property type="match status" value="1"/>
</dbReference>
<dbReference type="AlphaFoldDB" id="G3B5D5"/>
<protein>
    <submittedName>
        <fullName evidence="6">RNA polymerase I associated factor, A49-like protein</fullName>
    </submittedName>
</protein>
<name>G3B5D5_CANTC</name>
<dbReference type="eggNOG" id="KOG4183">
    <property type="taxonomic scope" value="Eukaryota"/>
</dbReference>
<sequence>MAGTKRKANDDSYTNVAIKEYSQESNMVVGAFFNGLSVDSSTEFDVYKHKSKNQFELHGENDTLEYNAGSNEDEEAHAYTLAIYDPSTKSVELYESPMLNGRVISKSKRQYKGPKVKQLGIRNNLQRTALGEAFGTKKAKSAISNLERNRIDSDKLQDVELDIVDSVRESTQALPTKVQMDQDSSELRPTPRINMEATSSDDIYPVENIIPSPDWDAIRINSILDAPTTDSKLELLPFSSSDYIRHHIDAEDQTKLKFIYYLSILLGIYHNRRSRDKATLLTKFKTQPSEMLIDTILKTFTVSKSGKFGKSKDKSFFIDPHNEDKLLCYILAIIFHVNNFLIELQPLAYELNLKPNKLVNLCRIMGANVKPPTVGQAEALSIPKALMATSKLASLKAPVRLPDMSKRGARR</sequence>
<dbReference type="OrthoDB" id="532500at2759"/>
<dbReference type="EMBL" id="GL996524">
    <property type="protein sequence ID" value="EGV63192.1"/>
    <property type="molecule type" value="Genomic_DNA"/>
</dbReference>
<evidence type="ECO:0000256" key="5">
    <source>
        <dbReference type="ARBA" id="ARBA00023242"/>
    </source>
</evidence>
<dbReference type="Proteomes" id="UP000000707">
    <property type="component" value="Unassembled WGS sequence"/>
</dbReference>
<keyword evidence="3" id="KW-0240">DNA-directed RNA polymerase</keyword>
<dbReference type="InterPro" id="IPR009668">
    <property type="entry name" value="RNA_pol-assoc_fac_A49-like"/>
</dbReference>
<evidence type="ECO:0000256" key="1">
    <source>
        <dbReference type="ARBA" id="ARBA00004604"/>
    </source>
</evidence>
<dbReference type="STRING" id="590646.G3B5D5"/>
<dbReference type="GO" id="GO:0006351">
    <property type="term" value="P:DNA-templated transcription"/>
    <property type="evidence" value="ECO:0007669"/>
    <property type="project" value="InterPro"/>
</dbReference>
<dbReference type="GO" id="GO:0005730">
    <property type="term" value="C:nucleolus"/>
    <property type="evidence" value="ECO:0007669"/>
    <property type="project" value="UniProtKB-SubCell"/>
</dbReference>
<proteinExistence type="inferred from homology"/>
<evidence type="ECO:0000256" key="3">
    <source>
        <dbReference type="ARBA" id="ARBA00022478"/>
    </source>
</evidence>
<evidence type="ECO:0000313" key="6">
    <source>
        <dbReference type="EMBL" id="EGV63192.1"/>
    </source>
</evidence>
<gene>
    <name evidence="6" type="ORF">CANTEDRAFT_114509</name>
</gene>
<keyword evidence="7" id="KW-1185">Reference proteome</keyword>
<accession>G3B5D5</accession>
<dbReference type="GO" id="GO:0000428">
    <property type="term" value="C:DNA-directed RNA polymerase complex"/>
    <property type="evidence" value="ECO:0007669"/>
    <property type="project" value="UniProtKB-KW"/>
</dbReference>
<dbReference type="GO" id="GO:0003677">
    <property type="term" value="F:DNA binding"/>
    <property type="evidence" value="ECO:0007669"/>
    <property type="project" value="InterPro"/>
</dbReference>
<dbReference type="KEGG" id="cten:18247456"/>
<dbReference type="GeneID" id="18247456"/>
<dbReference type="HOGENOM" id="CLU_034953_2_0_1"/>
<reference evidence="6 7" key="1">
    <citation type="journal article" date="2011" name="Proc. Natl. Acad. Sci. U.S.A.">
        <title>Comparative genomics of xylose-fermenting fungi for enhanced biofuel production.</title>
        <authorList>
            <person name="Wohlbach D.J."/>
            <person name="Kuo A."/>
            <person name="Sato T.K."/>
            <person name="Potts K.M."/>
            <person name="Salamov A.A."/>
            <person name="LaButti K.M."/>
            <person name="Sun H."/>
            <person name="Clum A."/>
            <person name="Pangilinan J.L."/>
            <person name="Lindquist E.A."/>
            <person name="Lucas S."/>
            <person name="Lapidus A."/>
            <person name="Jin M."/>
            <person name="Gunawan C."/>
            <person name="Balan V."/>
            <person name="Dale B.E."/>
            <person name="Jeffries T.W."/>
            <person name="Zinkel R."/>
            <person name="Barry K.W."/>
            <person name="Grigoriev I.V."/>
            <person name="Gasch A.P."/>
        </authorList>
    </citation>
    <scope>NUCLEOTIDE SEQUENCE [LARGE SCALE GENOMIC DNA]</scope>
    <source>
        <strain evidence="7">ATCC 10573 / BCRC 21748 / CBS 615 / JCM 9827 / NBRC 10315 / NRRL Y-1498 / VKM Y-70</strain>
    </source>
</reference>
<comment type="subcellular location">
    <subcellularLocation>
        <location evidence="1">Nucleus</location>
        <location evidence="1">Nucleolus</location>
    </subcellularLocation>
</comment>
<keyword evidence="4" id="KW-0804">Transcription</keyword>
<evidence type="ECO:0000256" key="4">
    <source>
        <dbReference type="ARBA" id="ARBA00023163"/>
    </source>
</evidence>
<dbReference type="PANTHER" id="PTHR14440">
    <property type="entry name" value="DNA-DIRECTED RNA POLYMERASE I SUBUNIT RPA49"/>
    <property type="match status" value="1"/>
</dbReference>
<organism evidence="7">
    <name type="scientific">Candida tenuis (strain ATCC 10573 / BCRC 21748 / CBS 615 / JCM 9827 / NBRC 10315 / NRRL Y-1498 / VKM Y-70)</name>
    <name type="common">Yeast</name>
    <name type="synonym">Yamadazyma tenuis</name>
    <dbReference type="NCBI Taxonomy" id="590646"/>
    <lineage>
        <taxon>Eukaryota</taxon>
        <taxon>Fungi</taxon>
        <taxon>Dikarya</taxon>
        <taxon>Ascomycota</taxon>
        <taxon>Saccharomycotina</taxon>
        <taxon>Pichiomycetes</taxon>
        <taxon>Debaryomycetaceae</taxon>
        <taxon>Yamadazyma</taxon>
    </lineage>
</organism>